<keyword evidence="21" id="KW-1185">Reference proteome</keyword>
<evidence type="ECO:0000256" key="14">
    <source>
        <dbReference type="ARBA" id="ARBA00045085"/>
    </source>
</evidence>
<evidence type="ECO:0000313" key="20">
    <source>
        <dbReference type="EMBL" id="GFT21572.1"/>
    </source>
</evidence>
<keyword evidence="10 16" id="KW-0802">TPR repeat</keyword>
<dbReference type="InterPro" id="IPR019734">
    <property type="entry name" value="TPR_rpt"/>
</dbReference>
<evidence type="ECO:0000313" key="21">
    <source>
        <dbReference type="Proteomes" id="UP000887013"/>
    </source>
</evidence>
<dbReference type="PANTHER" id="PTHR44395:SF1">
    <property type="entry name" value="PROTEIN O-MANNOSYL-TRANSFERASE TMTC3"/>
    <property type="match status" value="1"/>
</dbReference>
<comment type="catalytic activity">
    <reaction evidence="14">
        <text>a di-trans,poly-cis-dolichyl beta-D-mannosyl phosphate + L-threonyl-[protein] = 3-O-(alpha-D-mannosyl)-L-threonyl-[protein] + a di-trans,poly-cis-dolichyl phosphate + H(+)</text>
        <dbReference type="Rhea" id="RHEA:53396"/>
        <dbReference type="Rhea" id="RHEA-COMP:11060"/>
        <dbReference type="Rhea" id="RHEA-COMP:13547"/>
        <dbReference type="Rhea" id="RHEA-COMP:19498"/>
        <dbReference type="Rhea" id="RHEA-COMP:19501"/>
        <dbReference type="ChEBI" id="CHEBI:15378"/>
        <dbReference type="ChEBI" id="CHEBI:30013"/>
        <dbReference type="ChEBI" id="CHEBI:57683"/>
        <dbReference type="ChEBI" id="CHEBI:58211"/>
        <dbReference type="ChEBI" id="CHEBI:137323"/>
        <dbReference type="EC" id="2.4.1.109"/>
    </reaction>
</comment>
<protein>
    <recommendedName>
        <fullName evidence="6">dolichyl-phosphate-mannose--protein mannosyltransferase</fullName>
        <ecNumber evidence="6">2.4.1.109</ecNumber>
    </recommendedName>
</protein>
<dbReference type="Proteomes" id="UP000887013">
    <property type="component" value="Unassembled WGS sequence"/>
</dbReference>
<comment type="pathway">
    <text evidence="4">Protein modification; protein glycosylation.</text>
</comment>
<dbReference type="Pfam" id="PF14559">
    <property type="entry name" value="TPR_19"/>
    <property type="match status" value="1"/>
</dbReference>
<feature type="repeat" description="TPR" evidence="16">
    <location>
        <begin position="792"/>
        <end position="825"/>
    </location>
</feature>
<dbReference type="PANTHER" id="PTHR44395">
    <property type="match status" value="1"/>
</dbReference>
<evidence type="ECO:0000256" key="6">
    <source>
        <dbReference type="ARBA" id="ARBA00012839"/>
    </source>
</evidence>
<accession>A0A8X6NMW4</accession>
<dbReference type="EC" id="2.4.1.109" evidence="6"/>
<feature type="transmembrane region" description="Helical" evidence="18">
    <location>
        <begin position="341"/>
        <end position="358"/>
    </location>
</feature>
<feature type="domain" description="DUF1736" evidence="19">
    <location>
        <begin position="282"/>
        <end position="353"/>
    </location>
</feature>
<evidence type="ECO:0000256" key="1">
    <source>
        <dbReference type="ARBA" id="ARBA00003582"/>
    </source>
</evidence>
<dbReference type="AlphaFoldDB" id="A0A8X6NMW4"/>
<feature type="region of interest" description="Disordered" evidence="17">
    <location>
        <begin position="1"/>
        <end position="23"/>
    </location>
</feature>
<dbReference type="PROSITE" id="PS50293">
    <property type="entry name" value="TPR_REGION"/>
    <property type="match status" value="2"/>
</dbReference>
<comment type="similarity">
    <text evidence="5">Belongs to the TMTC family.</text>
</comment>
<feature type="transmembrane region" description="Helical" evidence="18">
    <location>
        <begin position="370"/>
        <end position="389"/>
    </location>
</feature>
<dbReference type="Pfam" id="PF13432">
    <property type="entry name" value="TPR_16"/>
    <property type="match status" value="1"/>
</dbReference>
<evidence type="ECO:0000256" key="11">
    <source>
        <dbReference type="ARBA" id="ARBA00022824"/>
    </source>
</evidence>
<feature type="transmembrane region" description="Helical" evidence="18">
    <location>
        <begin position="159"/>
        <end position="179"/>
    </location>
</feature>
<evidence type="ECO:0000256" key="3">
    <source>
        <dbReference type="ARBA" id="ARBA00004240"/>
    </source>
</evidence>
<dbReference type="Pfam" id="PF08409">
    <property type="entry name" value="TMTC_DUF1736"/>
    <property type="match status" value="1"/>
</dbReference>
<comment type="catalytic activity">
    <reaction evidence="15">
        <text>a di-trans,poly-cis-dolichyl beta-D-mannosyl phosphate + L-seryl-[protein] = 3-O-(alpha-D-mannosyl)-L-seryl-[protein] + a di-trans,poly-cis-dolichyl phosphate + H(+)</text>
        <dbReference type="Rhea" id="RHEA:17377"/>
        <dbReference type="Rhea" id="RHEA-COMP:9863"/>
        <dbReference type="Rhea" id="RHEA-COMP:13546"/>
        <dbReference type="Rhea" id="RHEA-COMP:19498"/>
        <dbReference type="Rhea" id="RHEA-COMP:19501"/>
        <dbReference type="ChEBI" id="CHEBI:15378"/>
        <dbReference type="ChEBI" id="CHEBI:29999"/>
        <dbReference type="ChEBI" id="CHEBI:57683"/>
        <dbReference type="ChEBI" id="CHEBI:58211"/>
        <dbReference type="ChEBI" id="CHEBI:137321"/>
        <dbReference type="EC" id="2.4.1.109"/>
    </reaction>
</comment>
<dbReference type="InterPro" id="IPR011990">
    <property type="entry name" value="TPR-like_helical_dom_sf"/>
</dbReference>
<dbReference type="GO" id="GO:0016020">
    <property type="term" value="C:membrane"/>
    <property type="evidence" value="ECO:0007669"/>
    <property type="project" value="UniProtKB-SubCell"/>
</dbReference>
<evidence type="ECO:0000256" key="13">
    <source>
        <dbReference type="ARBA" id="ARBA00023136"/>
    </source>
</evidence>
<evidence type="ECO:0000256" key="7">
    <source>
        <dbReference type="ARBA" id="ARBA00022679"/>
    </source>
</evidence>
<dbReference type="GO" id="GO:0004169">
    <property type="term" value="F:dolichyl-phosphate-mannose-protein mannosyltransferase activity"/>
    <property type="evidence" value="ECO:0007669"/>
    <property type="project" value="UniProtKB-EC"/>
</dbReference>
<feature type="transmembrane region" description="Helical" evidence="18">
    <location>
        <begin position="401"/>
        <end position="419"/>
    </location>
</feature>
<proteinExistence type="inferred from homology"/>
<evidence type="ECO:0000259" key="19">
    <source>
        <dbReference type="Pfam" id="PF08409"/>
    </source>
</evidence>
<gene>
    <name evidence="20" type="primary">Tmtc3</name>
    <name evidence="20" type="ORF">NPIL_652981</name>
</gene>
<dbReference type="Gene3D" id="1.25.40.10">
    <property type="entry name" value="Tetratricopeptide repeat domain"/>
    <property type="match status" value="3"/>
</dbReference>
<feature type="repeat" description="TPR" evidence="16">
    <location>
        <begin position="470"/>
        <end position="503"/>
    </location>
</feature>
<evidence type="ECO:0000256" key="9">
    <source>
        <dbReference type="ARBA" id="ARBA00022737"/>
    </source>
</evidence>
<comment type="function">
    <text evidence="1">Transfers mannosyl residues to the hydroxyl group of serine or threonine residues.</text>
</comment>
<evidence type="ECO:0000256" key="15">
    <source>
        <dbReference type="ARBA" id="ARBA00045102"/>
    </source>
</evidence>
<evidence type="ECO:0000256" key="4">
    <source>
        <dbReference type="ARBA" id="ARBA00004922"/>
    </source>
</evidence>
<organism evidence="20 21">
    <name type="scientific">Nephila pilipes</name>
    <name type="common">Giant wood spider</name>
    <name type="synonym">Nephila maculata</name>
    <dbReference type="NCBI Taxonomy" id="299642"/>
    <lineage>
        <taxon>Eukaryota</taxon>
        <taxon>Metazoa</taxon>
        <taxon>Ecdysozoa</taxon>
        <taxon>Arthropoda</taxon>
        <taxon>Chelicerata</taxon>
        <taxon>Arachnida</taxon>
        <taxon>Araneae</taxon>
        <taxon>Araneomorphae</taxon>
        <taxon>Entelegynae</taxon>
        <taxon>Araneoidea</taxon>
        <taxon>Nephilidae</taxon>
        <taxon>Nephila</taxon>
    </lineage>
</organism>
<keyword evidence="7" id="KW-0808">Transferase</keyword>
<evidence type="ECO:0000256" key="12">
    <source>
        <dbReference type="ARBA" id="ARBA00022989"/>
    </source>
</evidence>
<dbReference type="SUPFAM" id="SSF48452">
    <property type="entry name" value="TPR-like"/>
    <property type="match status" value="2"/>
</dbReference>
<keyword evidence="9" id="KW-0677">Repeat</keyword>
<evidence type="ECO:0000256" key="16">
    <source>
        <dbReference type="PROSITE-ProRule" id="PRU00339"/>
    </source>
</evidence>
<feature type="repeat" description="TPR" evidence="16">
    <location>
        <begin position="587"/>
        <end position="620"/>
    </location>
</feature>
<keyword evidence="12 18" id="KW-1133">Transmembrane helix</keyword>
<feature type="repeat" description="TPR" evidence="16">
    <location>
        <begin position="692"/>
        <end position="725"/>
    </location>
</feature>
<dbReference type="Pfam" id="PF13414">
    <property type="entry name" value="TPR_11"/>
    <property type="match status" value="1"/>
</dbReference>
<evidence type="ECO:0000256" key="2">
    <source>
        <dbReference type="ARBA" id="ARBA00004141"/>
    </source>
</evidence>
<keyword evidence="8 18" id="KW-0812">Transmembrane</keyword>
<dbReference type="EMBL" id="BMAW01105893">
    <property type="protein sequence ID" value="GFT21572.1"/>
    <property type="molecule type" value="Genomic_DNA"/>
</dbReference>
<keyword evidence="11" id="KW-0256">Endoplasmic reticulum</keyword>
<dbReference type="PROSITE" id="PS50005">
    <property type="entry name" value="TPR"/>
    <property type="match status" value="5"/>
</dbReference>
<evidence type="ECO:0000256" key="8">
    <source>
        <dbReference type="ARBA" id="ARBA00022692"/>
    </source>
</evidence>
<evidence type="ECO:0000256" key="10">
    <source>
        <dbReference type="ARBA" id="ARBA00022803"/>
    </source>
</evidence>
<comment type="subcellular location">
    <subcellularLocation>
        <location evidence="3">Endoplasmic reticulum</location>
    </subcellularLocation>
    <subcellularLocation>
        <location evidence="2">Membrane</location>
        <topology evidence="2">Multi-pass membrane protein</topology>
    </subcellularLocation>
</comment>
<dbReference type="InterPro" id="IPR013618">
    <property type="entry name" value="TMTC_DUF1736"/>
</dbReference>
<dbReference type="FunFam" id="1.25.40.10:FF:000239">
    <property type="entry name" value="Transmembrane and TPR repeat-containing protein 3"/>
    <property type="match status" value="1"/>
</dbReference>
<reference evidence="20" key="1">
    <citation type="submission" date="2020-08" db="EMBL/GenBank/DDBJ databases">
        <title>Multicomponent nature underlies the extraordinary mechanical properties of spider dragline silk.</title>
        <authorList>
            <person name="Kono N."/>
            <person name="Nakamura H."/>
            <person name="Mori M."/>
            <person name="Yoshida Y."/>
            <person name="Ohtoshi R."/>
            <person name="Malay A.D."/>
            <person name="Moran D.A.P."/>
            <person name="Tomita M."/>
            <person name="Numata K."/>
            <person name="Arakawa K."/>
        </authorList>
    </citation>
    <scope>NUCLEOTIDE SEQUENCE</scope>
</reference>
<feature type="transmembrane region" description="Helical" evidence="18">
    <location>
        <begin position="428"/>
        <end position="446"/>
    </location>
</feature>
<feature type="compositionally biased region" description="Basic residues" evidence="17">
    <location>
        <begin position="1"/>
        <end position="13"/>
    </location>
</feature>
<feature type="repeat" description="TPR" evidence="16">
    <location>
        <begin position="621"/>
        <end position="654"/>
    </location>
</feature>
<name>A0A8X6NMW4_NEPPI</name>
<dbReference type="SMART" id="SM00028">
    <property type="entry name" value="TPR"/>
    <property type="match status" value="8"/>
</dbReference>
<dbReference type="OrthoDB" id="6418308at2759"/>
<feature type="transmembrane region" description="Helical" evidence="18">
    <location>
        <begin position="30"/>
        <end position="53"/>
    </location>
</feature>
<dbReference type="GO" id="GO:0005783">
    <property type="term" value="C:endoplasmic reticulum"/>
    <property type="evidence" value="ECO:0007669"/>
    <property type="project" value="UniProtKB-SubCell"/>
</dbReference>
<comment type="caution">
    <text evidence="20">The sequence shown here is derived from an EMBL/GenBank/DDBJ whole genome shotgun (WGS) entry which is preliminary data.</text>
</comment>
<keyword evidence="13 18" id="KW-0472">Membrane</keyword>
<sequence length="897" mass="103261">MCRVSHKKAHMRLSPHQPDEEKSKTTHSNWCFWVIGLSAFVCYLNSLTCGLVFDDQPAIRDNMDLRPTTPLSNLIYNDFWGTPMHREESHKSYRPLCVLTFRINYWFHELNPFGYHLVNTILHTAVCLLYHRFCCEFLPQIPSLISSVLFAVHPIHSEAVTGVVGRAELLSSIFFLLALRTYIRSRRQKGPNDYKALLRCLLFAGLAMLSKEQGITAVAVCVTYDIFLIQKTTPAPLVPERAPRGKIKGPTPTWRKDLVLRLLVMTMGTALLLAARMKLMGTKLPVFNKFDNPASVESWPTRHLTHNYLISLNAWLLLFPSSLCCDWTMGTVPLVTSYFDLRLIPTVLFYAVICIFVWKIYKSEFKTSKRLVLGVSLCVFPFLPASNLLYPVGFVIAERVLYLPSMGFCILIAHGWHVLYQKERKHRFFLQMCIVILLCLNISKTITRNFDWKNEETLFRSGLRITKNNAKLYNNLGHVMEAEGKNEDALRLFLKAADVQPDDLGSHLNVGRMYNILGMTEKAEKTFWMAKNLLPKVRPGKSYQTHIVPRHLDLFLNLGNLLSRNHSRLEEAQELYKEAISMKTDYIDAYMQRASLLLKLNRSEEAHDMYKEALKYDHMNPDIFYNMGVLLLEQGKSLQALARFDQALQVDPEHEKSLLNYAILTQDAGDSSLRRVAHERLQVLLNKGRQPERTYFNMGMLAMQDRDTTSAENYFRKALQMRGDFDAALFNLALVLYETRRPLEAVPYLQRLNNRHLKGLVLLGNIYFNDLKNYTAAQQCYEIILKKDPNHIPALHNLCAAYFQLGQLEAAESCLQRARNLAPEEAYIEHHLNLVKQHRQKLTVNPHQNSVPEKVFCNDPKSKCSEPLTTNESENSKLSFFLGKDRPYADSKKDIKL</sequence>
<evidence type="ECO:0000256" key="5">
    <source>
        <dbReference type="ARBA" id="ARBA00007882"/>
    </source>
</evidence>
<evidence type="ECO:0000256" key="17">
    <source>
        <dbReference type="SAM" id="MobiDB-lite"/>
    </source>
</evidence>
<feature type="transmembrane region" description="Helical" evidence="18">
    <location>
        <begin position="258"/>
        <end position="275"/>
    </location>
</feature>
<evidence type="ECO:0000256" key="18">
    <source>
        <dbReference type="SAM" id="Phobius"/>
    </source>
</evidence>